<keyword evidence="2" id="KW-0238">DNA-binding</keyword>
<dbReference type="Pfam" id="PF07702">
    <property type="entry name" value="UTRA"/>
    <property type="match status" value="1"/>
</dbReference>
<keyword evidence="3" id="KW-0804">Transcription</keyword>
<dbReference type="PANTHER" id="PTHR44846">
    <property type="entry name" value="MANNOSYL-D-GLYCERATE TRANSPORT/METABOLISM SYSTEM REPRESSOR MNGR-RELATED"/>
    <property type="match status" value="1"/>
</dbReference>
<dbReference type="InterPro" id="IPR028978">
    <property type="entry name" value="Chorismate_lyase_/UTRA_dom_sf"/>
</dbReference>
<proteinExistence type="predicted"/>
<dbReference type="Proteomes" id="UP000636960">
    <property type="component" value="Unassembled WGS sequence"/>
</dbReference>
<name>A0A919JTC3_9ACTN</name>
<protein>
    <submittedName>
        <fullName evidence="5">GntR family transcriptional regulator</fullName>
    </submittedName>
</protein>
<evidence type="ECO:0000256" key="1">
    <source>
        <dbReference type="ARBA" id="ARBA00023015"/>
    </source>
</evidence>
<dbReference type="GO" id="GO:0045892">
    <property type="term" value="P:negative regulation of DNA-templated transcription"/>
    <property type="evidence" value="ECO:0007669"/>
    <property type="project" value="TreeGrafter"/>
</dbReference>
<dbReference type="GO" id="GO:0003700">
    <property type="term" value="F:DNA-binding transcription factor activity"/>
    <property type="evidence" value="ECO:0007669"/>
    <property type="project" value="InterPro"/>
</dbReference>
<gene>
    <name evidence="5" type="ORF">Ari01nite_07750</name>
</gene>
<dbReference type="SUPFAM" id="SSF64288">
    <property type="entry name" value="Chorismate lyase-like"/>
    <property type="match status" value="1"/>
</dbReference>
<dbReference type="SMART" id="SM00345">
    <property type="entry name" value="HTH_GNTR"/>
    <property type="match status" value="1"/>
</dbReference>
<dbReference type="EMBL" id="BOMV01000007">
    <property type="protein sequence ID" value="GIE93310.1"/>
    <property type="molecule type" value="Genomic_DNA"/>
</dbReference>
<dbReference type="PANTHER" id="PTHR44846:SF17">
    <property type="entry name" value="GNTR-FAMILY TRANSCRIPTIONAL REGULATOR"/>
    <property type="match status" value="1"/>
</dbReference>
<dbReference type="PROSITE" id="PS50949">
    <property type="entry name" value="HTH_GNTR"/>
    <property type="match status" value="1"/>
</dbReference>
<dbReference type="InterPro" id="IPR036388">
    <property type="entry name" value="WH-like_DNA-bd_sf"/>
</dbReference>
<dbReference type="Gene3D" id="3.40.1410.10">
    <property type="entry name" value="Chorismate lyase-like"/>
    <property type="match status" value="1"/>
</dbReference>
<dbReference type="InterPro" id="IPR050679">
    <property type="entry name" value="Bact_HTH_transcr_reg"/>
</dbReference>
<dbReference type="Pfam" id="PF00392">
    <property type="entry name" value="GntR"/>
    <property type="match status" value="1"/>
</dbReference>
<evidence type="ECO:0000313" key="6">
    <source>
        <dbReference type="Proteomes" id="UP000636960"/>
    </source>
</evidence>
<evidence type="ECO:0000256" key="3">
    <source>
        <dbReference type="ARBA" id="ARBA00023163"/>
    </source>
</evidence>
<dbReference type="AlphaFoldDB" id="A0A919JTC3"/>
<dbReference type="GO" id="GO:0003677">
    <property type="term" value="F:DNA binding"/>
    <property type="evidence" value="ECO:0007669"/>
    <property type="project" value="UniProtKB-KW"/>
</dbReference>
<evidence type="ECO:0000259" key="4">
    <source>
        <dbReference type="PROSITE" id="PS50949"/>
    </source>
</evidence>
<dbReference type="Gene3D" id="1.10.10.10">
    <property type="entry name" value="Winged helix-like DNA-binding domain superfamily/Winged helix DNA-binding domain"/>
    <property type="match status" value="1"/>
</dbReference>
<dbReference type="CDD" id="cd07377">
    <property type="entry name" value="WHTH_GntR"/>
    <property type="match status" value="1"/>
</dbReference>
<dbReference type="InterPro" id="IPR000524">
    <property type="entry name" value="Tscrpt_reg_HTH_GntR"/>
</dbReference>
<dbReference type="InterPro" id="IPR011663">
    <property type="entry name" value="UTRA"/>
</dbReference>
<accession>A0A919JTC3</accession>
<dbReference type="InterPro" id="IPR036390">
    <property type="entry name" value="WH_DNA-bd_sf"/>
</dbReference>
<dbReference type="RefSeq" id="WP_203779403.1">
    <property type="nucleotide sequence ID" value="NZ_BOMV01000007.1"/>
</dbReference>
<feature type="domain" description="HTH gntR-type" evidence="4">
    <location>
        <begin position="1"/>
        <end position="67"/>
    </location>
</feature>
<dbReference type="SMART" id="SM00866">
    <property type="entry name" value="UTRA"/>
    <property type="match status" value="1"/>
</dbReference>
<dbReference type="SUPFAM" id="SSF46785">
    <property type="entry name" value="Winged helix' DNA-binding domain"/>
    <property type="match status" value="1"/>
</dbReference>
<keyword evidence="6" id="KW-1185">Reference proteome</keyword>
<evidence type="ECO:0000313" key="5">
    <source>
        <dbReference type="EMBL" id="GIE93310.1"/>
    </source>
</evidence>
<dbReference type="PRINTS" id="PR00035">
    <property type="entry name" value="HTHGNTR"/>
</dbReference>
<organism evidence="5 6">
    <name type="scientific">Paractinoplanes rishiriensis</name>
    <dbReference type="NCBI Taxonomy" id="1050105"/>
    <lineage>
        <taxon>Bacteria</taxon>
        <taxon>Bacillati</taxon>
        <taxon>Actinomycetota</taxon>
        <taxon>Actinomycetes</taxon>
        <taxon>Micromonosporales</taxon>
        <taxon>Micromonosporaceae</taxon>
        <taxon>Paractinoplanes</taxon>
    </lineage>
</organism>
<reference evidence="5" key="1">
    <citation type="submission" date="2021-01" db="EMBL/GenBank/DDBJ databases">
        <title>Whole genome shotgun sequence of Actinoplanes rishiriensis NBRC 108556.</title>
        <authorList>
            <person name="Komaki H."/>
            <person name="Tamura T."/>
        </authorList>
    </citation>
    <scope>NUCLEOTIDE SEQUENCE</scope>
    <source>
        <strain evidence="5">NBRC 108556</strain>
    </source>
</reference>
<comment type="caution">
    <text evidence="5">The sequence shown here is derived from an EMBL/GenBank/DDBJ whole genome shotgun (WGS) entry which is preliminary data.</text>
</comment>
<evidence type="ECO:0000256" key="2">
    <source>
        <dbReference type="ARBA" id="ARBA00023125"/>
    </source>
</evidence>
<keyword evidence="1" id="KW-0805">Transcription regulation</keyword>
<sequence>MYRKIAADLRDKIKSGELPPGSLLPTQQELSRKYEVARMTTRQAIAELINEGLVVAQQGRGVTVRDRQQMVYRPQDGWEAPTSPTIDRFTAAFTRHGRNPSMEIDVSVVQADDFVAERLGVEPRSQVVARRRVISLDGTPFHINDTYYPYELVRDTEIMSPADIPGGSNYVLAERGYRERYAIDEFFIRMPTPEEIGRLRLNPGTPVAMHVVTGFTAREEPVRCDIFILPGDRHVIMYERVHPIDDEGRPVSTPRGGQS</sequence>